<feature type="transmembrane region" description="Helical" evidence="1">
    <location>
        <begin position="205"/>
        <end position="222"/>
    </location>
</feature>
<protein>
    <recommendedName>
        <fullName evidence="2">Phosphatidic acid phosphatase type 2/haloperoxidase domain-containing protein</fullName>
    </recommendedName>
</protein>
<accession>A0A3B1B286</accession>
<evidence type="ECO:0000259" key="2">
    <source>
        <dbReference type="SMART" id="SM00014"/>
    </source>
</evidence>
<reference evidence="3" key="1">
    <citation type="submission" date="2018-06" db="EMBL/GenBank/DDBJ databases">
        <authorList>
            <person name="Zhirakovskaya E."/>
        </authorList>
    </citation>
    <scope>NUCLEOTIDE SEQUENCE</scope>
</reference>
<dbReference type="Gene3D" id="1.20.144.10">
    <property type="entry name" value="Phosphatidic acid phosphatase type 2/haloperoxidase"/>
    <property type="match status" value="1"/>
</dbReference>
<dbReference type="PANTHER" id="PTHR14969">
    <property type="entry name" value="SPHINGOSINE-1-PHOSPHATE PHOSPHOHYDROLASE"/>
    <property type="match status" value="1"/>
</dbReference>
<feature type="transmembrane region" description="Helical" evidence="1">
    <location>
        <begin position="77"/>
        <end position="95"/>
    </location>
</feature>
<dbReference type="Pfam" id="PF01569">
    <property type="entry name" value="PAP2"/>
    <property type="match status" value="1"/>
</dbReference>
<keyword evidence="1" id="KW-0812">Transmembrane</keyword>
<feature type="transmembrane region" description="Helical" evidence="1">
    <location>
        <begin position="152"/>
        <end position="169"/>
    </location>
</feature>
<gene>
    <name evidence="3" type="ORF">MNBD_GAMMA24-114</name>
</gene>
<name>A0A3B1B286_9ZZZZ</name>
<feature type="domain" description="Phosphatidic acid phosphatase type 2/haloperoxidase" evidence="2">
    <location>
        <begin position="77"/>
        <end position="190"/>
    </location>
</feature>
<feature type="transmembrane region" description="Helical" evidence="1">
    <location>
        <begin position="234"/>
        <end position="252"/>
    </location>
</feature>
<dbReference type="AlphaFoldDB" id="A0A3B1B286"/>
<dbReference type="PANTHER" id="PTHR14969:SF13">
    <property type="entry name" value="AT30094P"/>
    <property type="match status" value="1"/>
</dbReference>
<feature type="transmembrane region" description="Helical" evidence="1">
    <location>
        <begin position="127"/>
        <end position="145"/>
    </location>
</feature>
<feature type="transmembrane region" description="Helical" evidence="1">
    <location>
        <begin position="50"/>
        <end position="70"/>
    </location>
</feature>
<keyword evidence="1" id="KW-1133">Transmembrane helix</keyword>
<evidence type="ECO:0000256" key="1">
    <source>
        <dbReference type="SAM" id="Phobius"/>
    </source>
</evidence>
<dbReference type="SUPFAM" id="SSF48317">
    <property type="entry name" value="Acid phosphatase/Vanadium-dependent haloperoxidase"/>
    <property type="match status" value="1"/>
</dbReference>
<keyword evidence="1" id="KW-0472">Membrane</keyword>
<feature type="transmembrane region" description="Helical" evidence="1">
    <location>
        <begin position="12"/>
        <end position="30"/>
    </location>
</feature>
<dbReference type="InterPro" id="IPR036938">
    <property type="entry name" value="PAP2/HPO_sf"/>
</dbReference>
<sequence length="260" mass="28316">MLKTTPFASPWTWAVPLTGLILFALIQLSGFNQELFLFMNHGLFLKPEALWINVTLFGDAGMVLVLVLPFVGRRPDLIWSGVLAGIIAAVVVNAAKEYFLIDRPPTVLAVEQFHQLGHRFGGTSFPSGHTAAIFVFAGIFALLPFPNRVRIGVLLFATLVGLSRIAVGAHWPADVAAGMAVGWGSAFIGVQLAKWLPGEHVGVQRAAAILLIFTVYYLIFLHHDGDKQARLLEITVPLLSLALALPGIIRLFRPARLTHD</sequence>
<dbReference type="SMART" id="SM00014">
    <property type="entry name" value="acidPPc"/>
    <property type="match status" value="1"/>
</dbReference>
<evidence type="ECO:0000313" key="3">
    <source>
        <dbReference type="EMBL" id="VAX12396.1"/>
    </source>
</evidence>
<dbReference type="EMBL" id="UOFZ01000036">
    <property type="protein sequence ID" value="VAX12396.1"/>
    <property type="molecule type" value="Genomic_DNA"/>
</dbReference>
<proteinExistence type="predicted"/>
<dbReference type="InterPro" id="IPR000326">
    <property type="entry name" value="PAP2/HPO"/>
</dbReference>
<organism evidence="3">
    <name type="scientific">hydrothermal vent metagenome</name>
    <dbReference type="NCBI Taxonomy" id="652676"/>
    <lineage>
        <taxon>unclassified sequences</taxon>
        <taxon>metagenomes</taxon>
        <taxon>ecological metagenomes</taxon>
    </lineage>
</organism>